<accession>A0A2P6F9U9</accession>
<evidence type="ECO:0000313" key="2">
    <source>
        <dbReference type="Proteomes" id="UP000031565"/>
    </source>
</evidence>
<dbReference type="AlphaFoldDB" id="A0A2P6F9U9"/>
<dbReference type="RefSeq" id="WP_157944270.1">
    <property type="nucleotide sequence ID" value="NZ_JTLV02000003.1"/>
</dbReference>
<organism evidence="1 2">
    <name type="scientific">Spiroplasma poulsonii</name>
    <dbReference type="NCBI Taxonomy" id="2138"/>
    <lineage>
        <taxon>Bacteria</taxon>
        <taxon>Bacillati</taxon>
        <taxon>Mycoplasmatota</taxon>
        <taxon>Mollicutes</taxon>
        <taxon>Entomoplasmatales</taxon>
        <taxon>Spiroplasmataceae</taxon>
        <taxon>Spiroplasma</taxon>
    </lineage>
</organism>
<protein>
    <submittedName>
        <fullName evidence="1">Uncharacterized protein</fullName>
    </submittedName>
</protein>
<dbReference type="EMBL" id="JTLV02000003">
    <property type="protein sequence ID" value="PQM30235.1"/>
    <property type="molecule type" value="Genomic_DNA"/>
</dbReference>
<reference evidence="1 2" key="1">
    <citation type="journal article" date="2015" name="MBio">
        <title>Genome sequence of the Drosophila melanogaster male-killing Spiroplasma strain MSRO endosymbiont.</title>
        <authorList>
            <person name="Paredes J.C."/>
            <person name="Herren J.K."/>
            <person name="Schupfer F."/>
            <person name="Marin R."/>
            <person name="Claverol S."/>
            <person name="Kuo C.H."/>
            <person name="Lemaitre B."/>
            <person name="Beven L."/>
        </authorList>
    </citation>
    <scope>NUCLEOTIDE SEQUENCE [LARGE SCALE GENOMIC DNA]</scope>
    <source>
        <strain evidence="1 2">MSRO</strain>
    </source>
</reference>
<name>A0A2P6F9U9_9MOLU</name>
<gene>
    <name evidence="1" type="ORF">SMSRO_SF025140</name>
</gene>
<sequence>MVFPFNVYSSYIPDTETGWKPNNAKPSDYGSYSRIFDNMESTIAQWQIV</sequence>
<evidence type="ECO:0000313" key="1">
    <source>
        <dbReference type="EMBL" id="PQM30235.1"/>
    </source>
</evidence>
<dbReference type="Proteomes" id="UP000031565">
    <property type="component" value="Unassembled WGS sequence"/>
</dbReference>
<keyword evidence="2" id="KW-1185">Reference proteome</keyword>
<comment type="caution">
    <text evidence="1">The sequence shown here is derived from an EMBL/GenBank/DDBJ whole genome shotgun (WGS) entry which is preliminary data.</text>
</comment>
<proteinExistence type="predicted"/>